<organism evidence="1 3">
    <name type="scientific">Guyanagaster necrorhizus</name>
    <dbReference type="NCBI Taxonomy" id="856835"/>
    <lineage>
        <taxon>Eukaryota</taxon>
        <taxon>Fungi</taxon>
        <taxon>Dikarya</taxon>
        <taxon>Basidiomycota</taxon>
        <taxon>Agaricomycotina</taxon>
        <taxon>Agaricomycetes</taxon>
        <taxon>Agaricomycetidae</taxon>
        <taxon>Agaricales</taxon>
        <taxon>Marasmiineae</taxon>
        <taxon>Physalacriaceae</taxon>
        <taxon>Guyanagaster</taxon>
    </lineage>
</organism>
<comment type="caution">
    <text evidence="1">The sequence shown here is derived from an EMBL/GenBank/DDBJ whole genome shotgun (WGS) entry which is preliminary data.</text>
</comment>
<gene>
    <name evidence="2" type="ORF">BT62DRAFT_627529</name>
    <name evidence="1" type="ORF">BT62DRAFT_773441</name>
</gene>
<dbReference type="GeneID" id="66103966"/>
<dbReference type="Proteomes" id="UP000812287">
    <property type="component" value="Unassembled WGS sequence"/>
</dbReference>
<reference evidence="1" key="1">
    <citation type="submission" date="2020-11" db="EMBL/GenBank/DDBJ databases">
        <title>Adaptations for nitrogen fixation in a non-lichenized fungal sporocarp promotes dispersal by wood-feeding termites.</title>
        <authorList>
            <consortium name="DOE Joint Genome Institute"/>
            <person name="Koch R.A."/>
            <person name="Yoon G."/>
            <person name="Arayal U."/>
            <person name="Lail K."/>
            <person name="Amirebrahimi M."/>
            <person name="Labutti K."/>
            <person name="Lipzen A."/>
            <person name="Riley R."/>
            <person name="Barry K."/>
            <person name="Henrissat B."/>
            <person name="Grigoriev I.V."/>
            <person name="Herr J.R."/>
            <person name="Aime M.C."/>
        </authorList>
    </citation>
    <scope>NUCLEOTIDE SEQUENCE</scope>
    <source>
        <strain evidence="1">MCA 3950</strain>
    </source>
</reference>
<keyword evidence="3" id="KW-1185">Reference proteome</keyword>
<protein>
    <submittedName>
        <fullName evidence="1">Uncharacterized protein</fullName>
    </submittedName>
</protein>
<dbReference type="EMBL" id="MU250609">
    <property type="protein sequence ID" value="KAG7439190.1"/>
    <property type="molecule type" value="Genomic_DNA"/>
</dbReference>
<evidence type="ECO:0000313" key="2">
    <source>
        <dbReference type="EMBL" id="KAG7440297.1"/>
    </source>
</evidence>
<evidence type="ECO:0000313" key="3">
    <source>
        <dbReference type="Proteomes" id="UP000812287"/>
    </source>
</evidence>
<evidence type="ECO:0000313" key="1">
    <source>
        <dbReference type="EMBL" id="KAG7439190.1"/>
    </source>
</evidence>
<dbReference type="RefSeq" id="XP_043033797.1">
    <property type="nucleotide sequence ID" value="XM_043181670.1"/>
</dbReference>
<name>A0A9P8AKY5_9AGAR</name>
<accession>A0A9P8AKY5</accession>
<dbReference type="AlphaFoldDB" id="A0A9P8AKY5"/>
<proteinExistence type="predicted"/>
<sequence length="94" mass="10192">MLSRRASVSSAGPKILTPMFRTLVSLYQRALDGFQTSKRDARHGVTATLDVFTCPVGRTNPPAMYTDVQGTASATKVAVFQKFACPRQQARASV</sequence>
<dbReference type="EMBL" id="MU250573">
    <property type="protein sequence ID" value="KAG7440297.1"/>
    <property type="molecule type" value="Genomic_DNA"/>
</dbReference>